<feature type="region of interest" description="Disordered" evidence="1">
    <location>
        <begin position="1"/>
        <end position="37"/>
    </location>
</feature>
<dbReference type="VEuPathDB" id="FungiDB:PPTG_19748"/>
<dbReference type="AlphaFoldDB" id="W2P027"/>
<feature type="non-terminal residue" evidence="2">
    <location>
        <position position="359"/>
    </location>
</feature>
<feature type="region of interest" description="Disordered" evidence="1">
    <location>
        <begin position="319"/>
        <end position="359"/>
    </location>
</feature>
<gene>
    <name evidence="2" type="ORF">L914_02326</name>
</gene>
<dbReference type="VEuPathDB" id="FungiDB:PPTG_12986"/>
<dbReference type="EMBL" id="KI691041">
    <property type="protein sequence ID" value="ETM54322.1"/>
    <property type="molecule type" value="Genomic_DNA"/>
</dbReference>
<feature type="compositionally biased region" description="Basic and acidic residues" evidence="1">
    <location>
        <begin position="1"/>
        <end position="24"/>
    </location>
</feature>
<feature type="compositionally biased region" description="Polar residues" evidence="1">
    <location>
        <begin position="192"/>
        <end position="207"/>
    </location>
</feature>
<sequence length="359" mass="38640">MTFGSRRDYGFQPRDAAETARRTEQQPLDTYVSGPAAATADEQVLRHTLRERYLTPQVTTPQEYRERLQLQLNRRSVPSMRTIPVVLNPGESQNAYEAQFQNWLPGPRPHRHEVSTPPAPAASTVARSLEPAAPATGQSLSSAADLSSSHSSGKRSAPGDAVARHGGVPAPDVPDHKRSRHQGNLAGGEPQTPKSYVSEDNPSTSQDVGAGGGGESPLDPLVASTSDPRALKQRVGSLNQYVHDSNGSVGRLADDLEEMHRRVDWFDTPQAVQNRVADLERQVAQLQGQLEILLRLQQLGYRPLALPLAVSQPAVALPPAVSQRPVVAQPPADAQPPSGSAPATLRSPEQDQDTDRASP</sequence>
<reference evidence="2" key="1">
    <citation type="submission" date="2013-11" db="EMBL/GenBank/DDBJ databases">
        <title>The Genome Sequence of Phytophthora parasitica IAC_01/95.</title>
        <authorList>
            <consortium name="The Broad Institute Genomics Platform"/>
            <person name="Russ C."/>
            <person name="Tyler B."/>
            <person name="Panabieres F."/>
            <person name="Shan W."/>
            <person name="Tripathy S."/>
            <person name="Grunwald N."/>
            <person name="Machado M."/>
            <person name="Johnson C.S."/>
            <person name="Arredondo F."/>
            <person name="Hong C."/>
            <person name="Coffey M."/>
            <person name="Young S.K."/>
            <person name="Zeng Q."/>
            <person name="Gargeya S."/>
            <person name="Fitzgerald M."/>
            <person name="Abouelleil A."/>
            <person name="Alvarado L."/>
            <person name="Chapman S.B."/>
            <person name="Gainer-Dewar J."/>
            <person name="Goldberg J."/>
            <person name="Griggs A."/>
            <person name="Gujja S."/>
            <person name="Hansen M."/>
            <person name="Howarth C."/>
            <person name="Imamovic A."/>
            <person name="Ireland A."/>
            <person name="Larimer J."/>
            <person name="McCowan C."/>
            <person name="Murphy C."/>
            <person name="Pearson M."/>
            <person name="Poon T.W."/>
            <person name="Priest M."/>
            <person name="Roberts A."/>
            <person name="Saif S."/>
            <person name="Shea T."/>
            <person name="Sykes S."/>
            <person name="Wortman J."/>
            <person name="Nusbaum C."/>
            <person name="Birren B."/>
        </authorList>
    </citation>
    <scope>NUCLEOTIDE SEQUENCE [LARGE SCALE GENOMIC DNA]</scope>
    <source>
        <strain evidence="2">IAC_01/95</strain>
    </source>
</reference>
<feature type="region of interest" description="Disordered" evidence="1">
    <location>
        <begin position="103"/>
        <end position="224"/>
    </location>
</feature>
<feature type="compositionally biased region" description="Low complexity" evidence="1">
    <location>
        <begin position="325"/>
        <end position="343"/>
    </location>
</feature>
<proteinExistence type="predicted"/>
<accession>W2P027</accession>
<dbReference type="VEuPathDB" id="FungiDB:PPTG_19197"/>
<organism evidence="2">
    <name type="scientific">Phytophthora nicotianae</name>
    <name type="common">Potato buckeye rot agent</name>
    <name type="synonym">Phytophthora parasitica</name>
    <dbReference type="NCBI Taxonomy" id="4792"/>
    <lineage>
        <taxon>Eukaryota</taxon>
        <taxon>Sar</taxon>
        <taxon>Stramenopiles</taxon>
        <taxon>Oomycota</taxon>
        <taxon>Peronosporomycetes</taxon>
        <taxon>Peronosporales</taxon>
        <taxon>Peronosporaceae</taxon>
        <taxon>Phytophthora</taxon>
    </lineage>
</organism>
<protein>
    <submittedName>
        <fullName evidence="2">Uncharacterized protein</fullName>
    </submittedName>
</protein>
<evidence type="ECO:0000256" key="1">
    <source>
        <dbReference type="SAM" id="MobiDB-lite"/>
    </source>
</evidence>
<name>W2P027_PHYNI</name>
<evidence type="ECO:0000313" key="2">
    <source>
        <dbReference type="EMBL" id="ETM54322.1"/>
    </source>
</evidence>
<dbReference type="Proteomes" id="UP000054532">
    <property type="component" value="Unassembled WGS sequence"/>
</dbReference>
<feature type="compositionally biased region" description="Low complexity" evidence="1">
    <location>
        <begin position="139"/>
        <end position="151"/>
    </location>
</feature>